<evidence type="ECO:0000256" key="1">
    <source>
        <dbReference type="SAM" id="SignalP"/>
    </source>
</evidence>
<name>A0A8H6KCY8_9PEZI</name>
<dbReference type="EMBL" id="WIGM01000323">
    <property type="protein sequence ID" value="KAF6829003.1"/>
    <property type="molecule type" value="Genomic_DNA"/>
</dbReference>
<keyword evidence="3" id="KW-1185">Reference proteome</keyword>
<feature type="signal peptide" evidence="1">
    <location>
        <begin position="1"/>
        <end position="16"/>
    </location>
</feature>
<dbReference type="OrthoDB" id="5149270at2759"/>
<protein>
    <submittedName>
        <fullName evidence="2">Uncharacterized protein</fullName>
    </submittedName>
</protein>
<keyword evidence="1" id="KW-0732">Signal</keyword>
<evidence type="ECO:0000313" key="3">
    <source>
        <dbReference type="Proteomes" id="UP000639643"/>
    </source>
</evidence>
<dbReference type="AlphaFoldDB" id="A0A8H6KCY8"/>
<accession>A0A8H6KCY8</accession>
<reference evidence="2" key="1">
    <citation type="journal article" date="2020" name="Phytopathology">
        <title>Genome Sequence Resources of Colletotrichum truncatum, C. plurivorum, C. musicola, and C. sojae: Four Species Pathogenic to Soybean (Glycine max).</title>
        <authorList>
            <person name="Rogerio F."/>
            <person name="Boufleur T.R."/>
            <person name="Ciampi-Guillardi M."/>
            <person name="Sukno S.A."/>
            <person name="Thon M.R."/>
            <person name="Massola Junior N.S."/>
            <person name="Baroncelli R."/>
        </authorList>
    </citation>
    <scope>NUCLEOTIDE SEQUENCE</scope>
    <source>
        <strain evidence="2">LFN0074</strain>
    </source>
</reference>
<comment type="caution">
    <text evidence="2">The sequence shown here is derived from an EMBL/GenBank/DDBJ whole genome shotgun (WGS) entry which is preliminary data.</text>
</comment>
<feature type="chain" id="PRO_5034153061" evidence="1">
    <location>
        <begin position="17"/>
        <end position="107"/>
    </location>
</feature>
<proteinExistence type="predicted"/>
<gene>
    <name evidence="2" type="ORF">CMUS01_08362</name>
</gene>
<evidence type="ECO:0000313" key="2">
    <source>
        <dbReference type="EMBL" id="KAF6829003.1"/>
    </source>
</evidence>
<sequence>MKFAALLLPLIPAALAGECIRDGGCPGCGVVASVSFAQSGNTYTATAPSYGSMTMDDKTVTVKNTSNKWLMLCVYGSICVPIEAGDTCTSARTSTDNPAMGLQVWSQ</sequence>
<dbReference type="Proteomes" id="UP000639643">
    <property type="component" value="Unassembled WGS sequence"/>
</dbReference>
<organism evidence="2 3">
    <name type="scientific">Colletotrichum musicola</name>
    <dbReference type="NCBI Taxonomy" id="2175873"/>
    <lineage>
        <taxon>Eukaryota</taxon>
        <taxon>Fungi</taxon>
        <taxon>Dikarya</taxon>
        <taxon>Ascomycota</taxon>
        <taxon>Pezizomycotina</taxon>
        <taxon>Sordariomycetes</taxon>
        <taxon>Hypocreomycetidae</taxon>
        <taxon>Glomerellales</taxon>
        <taxon>Glomerellaceae</taxon>
        <taxon>Colletotrichum</taxon>
        <taxon>Colletotrichum orchidearum species complex</taxon>
    </lineage>
</organism>